<dbReference type="EMBL" id="MVGT01003607">
    <property type="protein sequence ID" value="OVA03670.1"/>
    <property type="molecule type" value="Genomic_DNA"/>
</dbReference>
<protein>
    <submittedName>
        <fullName evidence="6">Uncharacterized protein</fullName>
    </submittedName>
</protein>
<dbReference type="Pfam" id="PF05055">
    <property type="entry name" value="DUF677"/>
    <property type="match status" value="1"/>
</dbReference>
<evidence type="ECO:0000256" key="2">
    <source>
        <dbReference type="ARBA" id="ARBA00009074"/>
    </source>
</evidence>
<keyword evidence="3" id="KW-0812">Transmembrane</keyword>
<dbReference type="PANTHER" id="PTHR31113">
    <property type="entry name" value="UPF0496 PROTEIN 3-RELATED"/>
    <property type="match status" value="1"/>
</dbReference>
<dbReference type="GO" id="GO:0016020">
    <property type="term" value="C:membrane"/>
    <property type="evidence" value="ECO:0007669"/>
    <property type="project" value="UniProtKB-SubCell"/>
</dbReference>
<proteinExistence type="inferred from homology"/>
<dbReference type="Proteomes" id="UP000195402">
    <property type="component" value="Unassembled WGS sequence"/>
</dbReference>
<gene>
    <name evidence="6" type="ORF">BVC80_1097g10</name>
</gene>
<dbReference type="InParanoid" id="A0A200PZM5"/>
<dbReference type="STRING" id="56857.A0A200PZM5"/>
<keyword evidence="5" id="KW-0472">Membrane</keyword>
<comment type="caution">
    <text evidence="6">The sequence shown here is derived from an EMBL/GenBank/DDBJ whole genome shotgun (WGS) entry which is preliminary data.</text>
</comment>
<name>A0A200PZM5_MACCD</name>
<reference evidence="6 7" key="1">
    <citation type="journal article" date="2017" name="Mol. Plant">
        <title>The Genome of Medicinal Plant Macleaya cordata Provides New Insights into Benzylisoquinoline Alkaloids Metabolism.</title>
        <authorList>
            <person name="Liu X."/>
            <person name="Liu Y."/>
            <person name="Huang P."/>
            <person name="Ma Y."/>
            <person name="Qing Z."/>
            <person name="Tang Q."/>
            <person name="Cao H."/>
            <person name="Cheng P."/>
            <person name="Zheng Y."/>
            <person name="Yuan Z."/>
            <person name="Zhou Y."/>
            <person name="Liu J."/>
            <person name="Tang Z."/>
            <person name="Zhuo Y."/>
            <person name="Zhang Y."/>
            <person name="Yu L."/>
            <person name="Huang J."/>
            <person name="Yang P."/>
            <person name="Peng Q."/>
            <person name="Zhang J."/>
            <person name="Jiang W."/>
            <person name="Zhang Z."/>
            <person name="Lin K."/>
            <person name="Ro D.K."/>
            <person name="Chen X."/>
            <person name="Xiong X."/>
            <person name="Shang Y."/>
            <person name="Huang S."/>
            <person name="Zeng J."/>
        </authorList>
    </citation>
    <scope>NUCLEOTIDE SEQUENCE [LARGE SCALE GENOMIC DNA]</scope>
    <source>
        <strain evidence="7">cv. BLH2017</strain>
        <tissue evidence="6">Root</tissue>
    </source>
</reference>
<evidence type="ECO:0000256" key="3">
    <source>
        <dbReference type="ARBA" id="ARBA00022692"/>
    </source>
</evidence>
<evidence type="ECO:0000313" key="6">
    <source>
        <dbReference type="EMBL" id="OVA03670.1"/>
    </source>
</evidence>
<evidence type="ECO:0000313" key="7">
    <source>
        <dbReference type="Proteomes" id="UP000195402"/>
    </source>
</evidence>
<evidence type="ECO:0000256" key="4">
    <source>
        <dbReference type="ARBA" id="ARBA00022989"/>
    </source>
</evidence>
<accession>A0A200PZM5</accession>
<organism evidence="6 7">
    <name type="scientific">Macleaya cordata</name>
    <name type="common">Five-seeded plume-poppy</name>
    <name type="synonym">Bocconia cordata</name>
    <dbReference type="NCBI Taxonomy" id="56857"/>
    <lineage>
        <taxon>Eukaryota</taxon>
        <taxon>Viridiplantae</taxon>
        <taxon>Streptophyta</taxon>
        <taxon>Embryophyta</taxon>
        <taxon>Tracheophyta</taxon>
        <taxon>Spermatophyta</taxon>
        <taxon>Magnoliopsida</taxon>
        <taxon>Ranunculales</taxon>
        <taxon>Papaveraceae</taxon>
        <taxon>Papaveroideae</taxon>
        <taxon>Macleaya</taxon>
    </lineage>
</organism>
<sequence length="89" mass="10829">MNNEAFEVILDYKEDILENQELFELIQEYFENNLCTAIERCMWKAHESQLIIQVVLQQFEEEDVMEKNKKYLKMMEELKNCKAAWDPFT</sequence>
<dbReference type="AlphaFoldDB" id="A0A200PZM5"/>
<comment type="similarity">
    <text evidence="2">Belongs to the UPF0496 family.</text>
</comment>
<dbReference type="PANTHER" id="PTHR31113:SF3">
    <property type="entry name" value="UPF0496 PROTEIN 1"/>
    <property type="match status" value="1"/>
</dbReference>
<evidence type="ECO:0000256" key="1">
    <source>
        <dbReference type="ARBA" id="ARBA00004370"/>
    </source>
</evidence>
<evidence type="ECO:0000256" key="5">
    <source>
        <dbReference type="ARBA" id="ARBA00023136"/>
    </source>
</evidence>
<dbReference type="InterPro" id="IPR007749">
    <property type="entry name" value="DUF677"/>
</dbReference>
<comment type="subcellular location">
    <subcellularLocation>
        <location evidence="1">Membrane</location>
    </subcellularLocation>
</comment>
<dbReference type="OrthoDB" id="679959at2759"/>
<keyword evidence="7" id="KW-1185">Reference proteome</keyword>
<keyword evidence="4" id="KW-1133">Transmembrane helix</keyword>